<dbReference type="EMBL" id="JAZAQF010000001">
    <property type="protein sequence ID" value="MFG3816023.1"/>
    <property type="molecule type" value="Genomic_DNA"/>
</dbReference>
<evidence type="ECO:0000313" key="8">
    <source>
        <dbReference type="Proteomes" id="UP001604335"/>
    </source>
</evidence>
<keyword evidence="3 7" id="KW-0808">Transferase</keyword>
<sequence length="346" mass="38103">MSEPSVAVQPFYQRDRCTLYQGDCLEILPLFPANSVDLIFADPPYNLSNNGFTCHGGRAVSVNKGDWDRSNGIEQDFEFHRAWIQECRRILKPNGTIWISGTYHNIYACGFALQCLDFHVLNEICWYKPNASPNLSCRFFTASHETLIWARKSKKGKHVFNYEAMKLGDFPRDPLKLSGRQMRSVWSIPTPPASEKLQGKHPTQKPLDLLDRIISASTNPGDLVLDPFSGSGTTGLSALRVDRVFIGIEKEAAYLQLAVDRFTTAPLPGSETSEDNHVLANGKSSSQPGQQPSHQPDNQTNSKASSKANNSASSQTKTGSQPAGASVMEPSNSPSSYPSPPNHPNH</sequence>
<comment type="similarity">
    <text evidence="1 4">Belongs to the N(4)/N(6)-methyltransferase family.</text>
</comment>
<feature type="region of interest" description="Disordered" evidence="5">
    <location>
        <begin position="268"/>
        <end position="346"/>
    </location>
</feature>
<dbReference type="GO" id="GO:0008168">
    <property type="term" value="F:methyltransferase activity"/>
    <property type="evidence" value="ECO:0007669"/>
    <property type="project" value="UniProtKB-KW"/>
</dbReference>
<evidence type="ECO:0000313" key="7">
    <source>
        <dbReference type="EMBL" id="MFG3816023.1"/>
    </source>
</evidence>
<dbReference type="PRINTS" id="PR00508">
    <property type="entry name" value="S21N4MTFRASE"/>
</dbReference>
<organism evidence="7 8">
    <name type="scientific">Limnothrix redekei LRLZ20PSL1</name>
    <dbReference type="NCBI Taxonomy" id="3112953"/>
    <lineage>
        <taxon>Bacteria</taxon>
        <taxon>Bacillati</taxon>
        <taxon>Cyanobacteriota</taxon>
        <taxon>Cyanophyceae</taxon>
        <taxon>Pseudanabaenales</taxon>
        <taxon>Pseudanabaenaceae</taxon>
        <taxon>Limnothrix</taxon>
    </lineage>
</organism>
<dbReference type="Gene3D" id="3.40.50.150">
    <property type="entry name" value="Vaccinia Virus protein VP39"/>
    <property type="match status" value="1"/>
</dbReference>
<evidence type="ECO:0000259" key="6">
    <source>
        <dbReference type="Pfam" id="PF01555"/>
    </source>
</evidence>
<feature type="compositionally biased region" description="Low complexity" evidence="5">
    <location>
        <begin position="284"/>
        <end position="314"/>
    </location>
</feature>
<proteinExistence type="inferred from homology"/>
<name>A0ABW7C571_9CYAN</name>
<dbReference type="Pfam" id="PF01555">
    <property type="entry name" value="N6_N4_Mtase"/>
    <property type="match status" value="1"/>
</dbReference>
<dbReference type="InterPro" id="IPR002941">
    <property type="entry name" value="DNA_methylase_N4/N6"/>
</dbReference>
<dbReference type="InterPro" id="IPR029063">
    <property type="entry name" value="SAM-dependent_MTases_sf"/>
</dbReference>
<comment type="caution">
    <text evidence="7">The sequence shown here is derived from an EMBL/GenBank/DDBJ whole genome shotgun (WGS) entry which is preliminary data.</text>
</comment>
<evidence type="ECO:0000256" key="4">
    <source>
        <dbReference type="RuleBase" id="RU362026"/>
    </source>
</evidence>
<evidence type="ECO:0000256" key="2">
    <source>
        <dbReference type="ARBA" id="ARBA00022603"/>
    </source>
</evidence>
<dbReference type="InterPro" id="IPR002052">
    <property type="entry name" value="DNA_methylase_N6_adenine_CS"/>
</dbReference>
<evidence type="ECO:0000256" key="3">
    <source>
        <dbReference type="ARBA" id="ARBA00022679"/>
    </source>
</evidence>
<dbReference type="GO" id="GO:0032259">
    <property type="term" value="P:methylation"/>
    <property type="evidence" value="ECO:0007669"/>
    <property type="project" value="UniProtKB-KW"/>
</dbReference>
<dbReference type="SUPFAM" id="SSF53335">
    <property type="entry name" value="S-adenosyl-L-methionine-dependent methyltransferases"/>
    <property type="match status" value="1"/>
</dbReference>
<dbReference type="Proteomes" id="UP001604335">
    <property type="component" value="Unassembled WGS sequence"/>
</dbReference>
<feature type="compositionally biased region" description="Pro residues" evidence="5">
    <location>
        <begin position="337"/>
        <end position="346"/>
    </location>
</feature>
<keyword evidence="2 7" id="KW-0489">Methyltransferase</keyword>
<dbReference type="CDD" id="cd02440">
    <property type="entry name" value="AdoMet_MTases"/>
    <property type="match status" value="1"/>
</dbReference>
<evidence type="ECO:0000256" key="1">
    <source>
        <dbReference type="ARBA" id="ARBA00006594"/>
    </source>
</evidence>
<feature type="domain" description="DNA methylase N-4/N-6" evidence="6">
    <location>
        <begin position="36"/>
        <end position="259"/>
    </location>
</feature>
<gene>
    <name evidence="7" type="ORF">VPK24_00110</name>
</gene>
<dbReference type="InterPro" id="IPR001091">
    <property type="entry name" value="RM_Methyltransferase"/>
</dbReference>
<keyword evidence="8" id="KW-1185">Reference proteome</keyword>
<accession>A0ABW7C571</accession>
<protein>
    <recommendedName>
        <fullName evidence="4">Methyltransferase</fullName>
        <ecNumber evidence="4">2.1.1.-</ecNumber>
    </recommendedName>
</protein>
<dbReference type="EC" id="2.1.1.-" evidence="4"/>
<dbReference type="PROSITE" id="PS00092">
    <property type="entry name" value="N6_MTASE"/>
    <property type="match status" value="1"/>
</dbReference>
<evidence type="ECO:0000256" key="5">
    <source>
        <dbReference type="SAM" id="MobiDB-lite"/>
    </source>
</evidence>
<reference evidence="8" key="1">
    <citation type="journal article" date="2024" name="Algal Res.">
        <title>Biochemical, toxicological and genomic investigation of a high-biomass producing Limnothrix strain isolated from Italian shallow drinking water reservoir.</title>
        <authorList>
            <person name="Simonazzi M."/>
            <person name="Shishido T.K."/>
            <person name="Delbaje E."/>
            <person name="Wahlsten M."/>
            <person name="Fewer D.P."/>
            <person name="Sivonen K."/>
            <person name="Pezzolesi L."/>
            <person name="Pistocchi R."/>
        </authorList>
    </citation>
    <scope>NUCLEOTIDE SEQUENCE [LARGE SCALE GENOMIC DNA]</scope>
    <source>
        <strain evidence="8">LRLZ20PSL1</strain>
    </source>
</reference>